<organism evidence="1 2">
    <name type="scientific">Pseudomonas gingeri</name>
    <dbReference type="NCBI Taxonomy" id="117681"/>
    <lineage>
        <taxon>Bacteria</taxon>
        <taxon>Pseudomonadati</taxon>
        <taxon>Pseudomonadota</taxon>
        <taxon>Gammaproteobacteria</taxon>
        <taxon>Pseudomonadales</taxon>
        <taxon>Pseudomonadaceae</taxon>
        <taxon>Pseudomonas</taxon>
    </lineage>
</organism>
<evidence type="ECO:0000313" key="2">
    <source>
        <dbReference type="Proteomes" id="UP000582981"/>
    </source>
</evidence>
<accession>A0A7Y7WED6</accession>
<evidence type="ECO:0000313" key="1">
    <source>
        <dbReference type="EMBL" id="NWB47860.1"/>
    </source>
</evidence>
<name>A0A7Y7WED6_9PSED</name>
<proteinExistence type="predicted"/>
<dbReference type="Proteomes" id="UP000582981">
    <property type="component" value="Unassembled WGS sequence"/>
</dbReference>
<dbReference type="AlphaFoldDB" id="A0A7Y7WED6"/>
<dbReference type="EMBL" id="JACAPU010000016">
    <property type="protein sequence ID" value="NWB47860.1"/>
    <property type="molecule type" value="Genomic_DNA"/>
</dbReference>
<sequence>MKDAGVSLGVKAEAGPWTALDELKIEFADEGNPASGRIYKNGLQQIAVLLTVKPTDASGNLLTEMSYPGITRRVRSALGLVNDADAHRLEFVPSAGIGSRWCYTSSCNEFSTGSSMNAAFSSGQPDDGDDGPLKFLFYVMCPPAEPLASIAIAAQIDVPNANGNGSHSVTTRHVQPGDLPKATVSIAALAPVRYTEANTALTSLLAYQDQGNSASRKMLAHNYAFACREPGHQFTRFDIAAASIGEYWHVFEETTAFQNPGESFRRYRKFNIAYAWSQSSPAQAQVFGMREQSGEAQHWWPVSVNQDRHSLYFTVAEYDSTQVAGQGFGYPGSPVNAVAAATNAGKAGVYFTAWDQYGNSADFTPATSRLLESFTVHPGRS</sequence>
<dbReference type="RefSeq" id="WP_100939360.1">
    <property type="nucleotide sequence ID" value="NZ_JACAPU010000016.1"/>
</dbReference>
<protein>
    <submittedName>
        <fullName evidence="1">Uncharacterized protein</fullName>
    </submittedName>
</protein>
<reference evidence="1 2" key="1">
    <citation type="submission" date="2020-04" db="EMBL/GenBank/DDBJ databases">
        <title>Molecular characterization of pseudomonads from Agaricus bisporus reveal novel blotch 2 pathogens in Western Europe.</title>
        <authorList>
            <person name="Taparia T."/>
            <person name="Krijger M."/>
            <person name="Haynes E."/>
            <person name="Elpinstone J.G."/>
            <person name="Noble R."/>
            <person name="Van Der Wolf J."/>
        </authorList>
    </citation>
    <scope>NUCLEOTIDE SEQUENCE [LARGE SCALE GENOMIC DNA]</scope>
    <source>
        <strain evidence="1 2">F1001</strain>
    </source>
</reference>
<comment type="caution">
    <text evidence="1">The sequence shown here is derived from an EMBL/GenBank/DDBJ whole genome shotgun (WGS) entry which is preliminary data.</text>
</comment>
<gene>
    <name evidence="1" type="ORF">HX829_15325</name>
</gene>